<comment type="caution">
    <text evidence="4">The sequence shown here is derived from an EMBL/GenBank/DDBJ whole genome shotgun (WGS) entry which is preliminary data.</text>
</comment>
<keyword evidence="1 3" id="KW-0145">Chemotaxis</keyword>
<comment type="function">
    <text evidence="3">Probably deamidates glutamine residues to glutamate on methyl-accepting chemotaxis receptors (MCPs), playing an important role in chemotaxis.</text>
</comment>
<keyword evidence="2 3" id="KW-0378">Hydrolase</keyword>
<evidence type="ECO:0000313" key="5">
    <source>
        <dbReference type="Proteomes" id="UP001172083"/>
    </source>
</evidence>
<dbReference type="InterPro" id="IPR011324">
    <property type="entry name" value="Cytotoxic_necrot_fac-like_cat"/>
</dbReference>
<dbReference type="InterPro" id="IPR038592">
    <property type="entry name" value="CheD-like_sf"/>
</dbReference>
<dbReference type="Gene3D" id="3.30.1330.200">
    <property type="match status" value="1"/>
</dbReference>
<organism evidence="4 5">
    <name type="scientific">Agaribacillus aureus</name>
    <dbReference type="NCBI Taxonomy" id="3051825"/>
    <lineage>
        <taxon>Bacteria</taxon>
        <taxon>Pseudomonadati</taxon>
        <taxon>Bacteroidota</taxon>
        <taxon>Cytophagia</taxon>
        <taxon>Cytophagales</taxon>
        <taxon>Splendidivirgaceae</taxon>
        <taxon>Agaribacillus</taxon>
    </lineage>
</organism>
<keyword evidence="5" id="KW-1185">Reference proteome</keyword>
<dbReference type="HAMAP" id="MF_01440">
    <property type="entry name" value="CheD"/>
    <property type="match status" value="1"/>
</dbReference>
<dbReference type="SUPFAM" id="SSF64438">
    <property type="entry name" value="CNF1/YfiH-like putative cysteine hydrolases"/>
    <property type="match status" value="1"/>
</dbReference>
<evidence type="ECO:0000256" key="3">
    <source>
        <dbReference type="HAMAP-Rule" id="MF_01440"/>
    </source>
</evidence>
<accession>A0ABT8L4R7</accession>
<evidence type="ECO:0000313" key="4">
    <source>
        <dbReference type="EMBL" id="MDN5212719.1"/>
    </source>
</evidence>
<reference evidence="4" key="1">
    <citation type="submission" date="2023-06" db="EMBL/GenBank/DDBJ databases">
        <title>Genomic of Agaribacillus aureum.</title>
        <authorList>
            <person name="Wang G."/>
        </authorList>
    </citation>
    <scope>NUCLEOTIDE SEQUENCE</scope>
    <source>
        <strain evidence="4">BMA12</strain>
    </source>
</reference>
<gene>
    <name evidence="3" type="primary">cheD</name>
    <name evidence="4" type="ORF">QQ020_11705</name>
</gene>
<evidence type="ECO:0000256" key="2">
    <source>
        <dbReference type="ARBA" id="ARBA00022801"/>
    </source>
</evidence>
<dbReference type="RefSeq" id="WP_346758036.1">
    <property type="nucleotide sequence ID" value="NZ_JAUJEB010000001.1"/>
</dbReference>
<dbReference type="Proteomes" id="UP001172083">
    <property type="component" value="Unassembled WGS sequence"/>
</dbReference>
<dbReference type="EMBL" id="JAUJEB010000001">
    <property type="protein sequence ID" value="MDN5212719.1"/>
    <property type="molecule type" value="Genomic_DNA"/>
</dbReference>
<sequence>MQVKFHDGRYVLNIGETAVSSSPGEIICYGLGSCLGVFLYDRFQKVGAGAHIMLPGSNQWRKSDEMLQTIIDGMLDRNCHPLTIRARLVGGANIMNMLRSDIGQRNIEYVREELKKSGIMILAEDIGGVESRTARLEIESGTLSVNNSKKNYYTI</sequence>
<protein>
    <recommendedName>
        <fullName evidence="3">Probable chemoreceptor glutamine deamidase CheD</fullName>
        <ecNumber evidence="3">3.5.1.44</ecNumber>
    </recommendedName>
</protein>
<dbReference type="Pfam" id="PF03975">
    <property type="entry name" value="CheD"/>
    <property type="match status" value="1"/>
</dbReference>
<comment type="catalytic activity">
    <reaction evidence="3">
        <text>L-glutaminyl-[protein] + H2O = L-glutamyl-[protein] + NH4(+)</text>
        <dbReference type="Rhea" id="RHEA:16441"/>
        <dbReference type="Rhea" id="RHEA-COMP:10207"/>
        <dbReference type="Rhea" id="RHEA-COMP:10208"/>
        <dbReference type="ChEBI" id="CHEBI:15377"/>
        <dbReference type="ChEBI" id="CHEBI:28938"/>
        <dbReference type="ChEBI" id="CHEBI:29973"/>
        <dbReference type="ChEBI" id="CHEBI:30011"/>
        <dbReference type="EC" id="3.5.1.44"/>
    </reaction>
</comment>
<name>A0ABT8L4R7_9BACT</name>
<proteinExistence type="inferred from homology"/>
<dbReference type="EC" id="3.5.1.44" evidence="3"/>
<dbReference type="PANTHER" id="PTHR35147:SF1">
    <property type="entry name" value="CHEMORECEPTOR GLUTAMINE DEAMIDASE CHED-RELATED"/>
    <property type="match status" value="1"/>
</dbReference>
<evidence type="ECO:0000256" key="1">
    <source>
        <dbReference type="ARBA" id="ARBA00022500"/>
    </source>
</evidence>
<dbReference type="InterPro" id="IPR005659">
    <property type="entry name" value="Chemorcpt_Glu_NH3ase_CheD"/>
</dbReference>
<dbReference type="CDD" id="cd16352">
    <property type="entry name" value="CheD"/>
    <property type="match status" value="1"/>
</dbReference>
<dbReference type="PANTHER" id="PTHR35147">
    <property type="entry name" value="CHEMORECEPTOR GLUTAMINE DEAMIDASE CHED-RELATED"/>
    <property type="match status" value="1"/>
</dbReference>
<comment type="similarity">
    <text evidence="3">Belongs to the CheD family.</text>
</comment>